<proteinExistence type="predicted"/>
<dbReference type="PANTHER" id="PTHR37984:SF7">
    <property type="entry name" value="INTEGRASE CATALYTIC DOMAIN-CONTAINING PROTEIN"/>
    <property type="match status" value="1"/>
</dbReference>
<evidence type="ECO:0000313" key="3">
    <source>
        <dbReference type="Proteomes" id="UP001283361"/>
    </source>
</evidence>
<dbReference type="SUPFAM" id="SSF53098">
    <property type="entry name" value="Ribonuclease H-like"/>
    <property type="match status" value="1"/>
</dbReference>
<dbReference type="PROSITE" id="PS50994">
    <property type="entry name" value="INTEGRASE"/>
    <property type="match status" value="1"/>
</dbReference>
<reference evidence="2" key="1">
    <citation type="journal article" date="2023" name="G3 (Bethesda)">
        <title>A reference genome for the long-term kleptoplast-retaining sea slug Elysia crispata morphotype clarki.</title>
        <authorList>
            <person name="Eastman K.E."/>
            <person name="Pendleton A.L."/>
            <person name="Shaikh M.A."/>
            <person name="Suttiyut T."/>
            <person name="Ogas R."/>
            <person name="Tomko P."/>
            <person name="Gavelis G."/>
            <person name="Widhalm J.R."/>
            <person name="Wisecaver J.H."/>
        </authorList>
    </citation>
    <scope>NUCLEOTIDE SEQUENCE</scope>
    <source>
        <strain evidence="2">ECLA1</strain>
    </source>
</reference>
<dbReference type="InterPro" id="IPR050951">
    <property type="entry name" value="Retrovirus_Pol_polyprotein"/>
</dbReference>
<evidence type="ECO:0000259" key="1">
    <source>
        <dbReference type="PROSITE" id="PS50994"/>
    </source>
</evidence>
<dbReference type="GO" id="GO:0015074">
    <property type="term" value="P:DNA integration"/>
    <property type="evidence" value="ECO:0007669"/>
    <property type="project" value="InterPro"/>
</dbReference>
<dbReference type="Proteomes" id="UP001283361">
    <property type="component" value="Unassembled WGS sequence"/>
</dbReference>
<organism evidence="2 3">
    <name type="scientific">Elysia crispata</name>
    <name type="common">lettuce slug</name>
    <dbReference type="NCBI Taxonomy" id="231223"/>
    <lineage>
        <taxon>Eukaryota</taxon>
        <taxon>Metazoa</taxon>
        <taxon>Spiralia</taxon>
        <taxon>Lophotrochozoa</taxon>
        <taxon>Mollusca</taxon>
        <taxon>Gastropoda</taxon>
        <taxon>Heterobranchia</taxon>
        <taxon>Euthyneura</taxon>
        <taxon>Panpulmonata</taxon>
        <taxon>Sacoglossa</taxon>
        <taxon>Placobranchoidea</taxon>
        <taxon>Plakobranchidae</taxon>
        <taxon>Elysia</taxon>
    </lineage>
</organism>
<dbReference type="AlphaFoldDB" id="A0AAE1A171"/>
<comment type="caution">
    <text evidence="2">The sequence shown here is derived from an EMBL/GenBank/DDBJ whole genome shotgun (WGS) entry which is preliminary data.</text>
</comment>
<dbReference type="EMBL" id="JAWDGP010002837">
    <property type="protein sequence ID" value="KAK3779408.1"/>
    <property type="molecule type" value="Genomic_DNA"/>
</dbReference>
<protein>
    <recommendedName>
        <fullName evidence="1">Integrase catalytic domain-containing protein</fullName>
    </recommendedName>
</protein>
<accession>A0AAE1A171</accession>
<evidence type="ECO:0000313" key="2">
    <source>
        <dbReference type="EMBL" id="KAK3779408.1"/>
    </source>
</evidence>
<dbReference type="InterPro" id="IPR001584">
    <property type="entry name" value="Integrase_cat-core"/>
</dbReference>
<dbReference type="PANTHER" id="PTHR37984">
    <property type="entry name" value="PROTEIN CBG26694"/>
    <property type="match status" value="1"/>
</dbReference>
<gene>
    <name evidence="2" type="ORF">RRG08_015809</name>
</gene>
<dbReference type="GO" id="GO:0003676">
    <property type="term" value="F:nucleic acid binding"/>
    <property type="evidence" value="ECO:0007669"/>
    <property type="project" value="InterPro"/>
</dbReference>
<name>A0AAE1A171_9GAST</name>
<keyword evidence="3" id="KW-1185">Reference proteome</keyword>
<feature type="domain" description="Integrase catalytic" evidence="1">
    <location>
        <begin position="147"/>
        <end position="252"/>
    </location>
</feature>
<dbReference type="InterPro" id="IPR036397">
    <property type="entry name" value="RNaseH_sf"/>
</dbReference>
<dbReference type="InterPro" id="IPR012337">
    <property type="entry name" value="RNaseH-like_sf"/>
</dbReference>
<dbReference type="Gene3D" id="3.30.420.10">
    <property type="entry name" value="Ribonuclease H-like superfamily/Ribonuclease H"/>
    <property type="match status" value="1"/>
</dbReference>
<sequence>MSSPRLVKGRHWLPAVTETLQLEVEDITAISWERIAAETQKDSTLSALLNILQSPKDEEQEVKPELSEYAEYLDSLYVSGDVILYRDRAVIPSSLRKHVVDSLHAAHQGVSTMEQRARDIQQVRAKCMDCNVNAPSQAQHPTSPACPPSTPFEKIFADFFDYGGHHYPVVGDRLSGWPEVYSTPAGSAHAGANGLIACLRKFFATFGVPEELSSDGGPEFIASQTRDFLSRWGVCQRKSAAYHPQSNGRLSQ</sequence>